<evidence type="ECO:0000313" key="4">
    <source>
        <dbReference type="Proteomes" id="UP000887159"/>
    </source>
</evidence>
<dbReference type="Proteomes" id="UP000887159">
    <property type="component" value="Unassembled WGS sequence"/>
</dbReference>
<dbReference type="PANTHER" id="PTHR21727">
    <property type="entry name" value="PHOSPHORYLATED CTD INTERACTING FACTOR 1"/>
    <property type="match status" value="1"/>
</dbReference>
<feature type="domain" description="PCIF1 WW" evidence="2">
    <location>
        <begin position="11"/>
        <end position="84"/>
    </location>
</feature>
<gene>
    <name evidence="3" type="primary">pcif1</name>
    <name evidence="3" type="ORF">TNCV_1588731</name>
</gene>
<keyword evidence="4" id="KW-1185">Reference proteome</keyword>
<dbReference type="InterPro" id="IPR039881">
    <property type="entry name" value="PCIF1-like"/>
</dbReference>
<sequence>MSKISAVRGRPFLNFYPVSGSFEANPPYCEELLEASVNHFEKVLSASPEPLSFIVFISECRDPVPSFLTKIEASRSEICQRSIHGTQVFFLQNDSGYARWGPTPERIDALLEAFKLGKDKDREQNLTPVTPTPHQGPSTTSGAQISDQDQSKTGRSNSESGSSLNHSSL</sequence>
<feature type="compositionally biased region" description="Polar residues" evidence="1">
    <location>
        <begin position="125"/>
        <end position="148"/>
    </location>
</feature>
<evidence type="ECO:0000259" key="2">
    <source>
        <dbReference type="Pfam" id="PF12237"/>
    </source>
</evidence>
<dbReference type="EMBL" id="BMAU01021175">
    <property type="protein sequence ID" value="GFX93696.1"/>
    <property type="molecule type" value="Genomic_DNA"/>
</dbReference>
<dbReference type="GO" id="GO:0099122">
    <property type="term" value="F:RNA polymerase II C-terminal domain binding"/>
    <property type="evidence" value="ECO:0007669"/>
    <property type="project" value="InterPro"/>
</dbReference>
<feature type="region of interest" description="Disordered" evidence="1">
    <location>
        <begin position="120"/>
        <end position="169"/>
    </location>
</feature>
<comment type="caution">
    <text evidence="3">The sequence shown here is derived from an EMBL/GenBank/DDBJ whole genome shotgun (WGS) entry which is preliminary data.</text>
</comment>
<accession>A0A8X6RLE3</accession>
<reference evidence="3" key="1">
    <citation type="submission" date="2020-08" db="EMBL/GenBank/DDBJ databases">
        <title>Multicomponent nature underlies the extraordinary mechanical properties of spider dragline silk.</title>
        <authorList>
            <person name="Kono N."/>
            <person name="Nakamura H."/>
            <person name="Mori M."/>
            <person name="Yoshida Y."/>
            <person name="Ohtoshi R."/>
            <person name="Malay A.D."/>
            <person name="Moran D.A.P."/>
            <person name="Tomita M."/>
            <person name="Numata K."/>
            <person name="Arakawa K."/>
        </authorList>
    </citation>
    <scope>NUCLEOTIDE SEQUENCE</scope>
</reference>
<name>A0A8X6RLE3_TRICX</name>
<feature type="compositionally biased region" description="Low complexity" evidence="1">
    <location>
        <begin position="151"/>
        <end position="169"/>
    </location>
</feature>
<evidence type="ECO:0000256" key="1">
    <source>
        <dbReference type="SAM" id="MobiDB-lite"/>
    </source>
</evidence>
<dbReference type="AlphaFoldDB" id="A0A8X6RLE3"/>
<proteinExistence type="predicted"/>
<organism evidence="3 4">
    <name type="scientific">Trichonephila clavipes</name>
    <name type="common">Golden silk orbweaver</name>
    <name type="synonym">Nephila clavipes</name>
    <dbReference type="NCBI Taxonomy" id="2585209"/>
    <lineage>
        <taxon>Eukaryota</taxon>
        <taxon>Metazoa</taxon>
        <taxon>Ecdysozoa</taxon>
        <taxon>Arthropoda</taxon>
        <taxon>Chelicerata</taxon>
        <taxon>Arachnida</taxon>
        <taxon>Araneae</taxon>
        <taxon>Araneomorphae</taxon>
        <taxon>Entelegynae</taxon>
        <taxon>Araneoidea</taxon>
        <taxon>Nephilidae</taxon>
        <taxon>Trichonephila</taxon>
    </lineage>
</organism>
<dbReference type="PANTHER" id="PTHR21727:SF0">
    <property type="entry name" value="MRNA (2'-O-METHYLADENOSINE-N(6)-)-METHYLTRANSFERASE"/>
    <property type="match status" value="1"/>
</dbReference>
<protein>
    <submittedName>
        <fullName evidence="3">mRNA</fullName>
    </submittedName>
</protein>
<evidence type="ECO:0000313" key="3">
    <source>
        <dbReference type="EMBL" id="GFX93696.1"/>
    </source>
</evidence>
<dbReference type="InterPro" id="IPR022035">
    <property type="entry name" value="PCIF1_WW"/>
</dbReference>
<dbReference type="GO" id="GO:0005634">
    <property type="term" value="C:nucleus"/>
    <property type="evidence" value="ECO:0007669"/>
    <property type="project" value="TreeGrafter"/>
</dbReference>
<dbReference type="Pfam" id="PF12237">
    <property type="entry name" value="PCIF1_WW"/>
    <property type="match status" value="1"/>
</dbReference>
<dbReference type="GO" id="GO:0016422">
    <property type="term" value="F:mRNA (2'-O-methyladenosine-N6-)-methyltransferase activity"/>
    <property type="evidence" value="ECO:0007669"/>
    <property type="project" value="InterPro"/>
</dbReference>